<dbReference type="EMBL" id="CP144751">
    <property type="protein sequence ID" value="WVZ83921.1"/>
    <property type="molecule type" value="Genomic_DNA"/>
</dbReference>
<dbReference type="Proteomes" id="UP001341281">
    <property type="component" value="Chromosome 07"/>
</dbReference>
<evidence type="ECO:0000313" key="3">
    <source>
        <dbReference type="EMBL" id="WVZ83921.1"/>
    </source>
</evidence>
<feature type="region of interest" description="Disordered" evidence="1">
    <location>
        <begin position="107"/>
        <end position="141"/>
    </location>
</feature>
<feature type="domain" description="DUF659" evidence="2">
    <location>
        <begin position="189"/>
        <end position="342"/>
    </location>
</feature>
<evidence type="ECO:0000256" key="1">
    <source>
        <dbReference type="SAM" id="MobiDB-lite"/>
    </source>
</evidence>
<dbReference type="Pfam" id="PF04937">
    <property type="entry name" value="DUF659"/>
    <property type="match status" value="1"/>
</dbReference>
<dbReference type="InterPro" id="IPR007021">
    <property type="entry name" value="DUF659"/>
</dbReference>
<dbReference type="AlphaFoldDB" id="A0AAQ3X3X5"/>
<name>A0AAQ3X3X5_PASNO</name>
<dbReference type="SUPFAM" id="SSF53098">
    <property type="entry name" value="Ribonuclease H-like"/>
    <property type="match status" value="1"/>
</dbReference>
<keyword evidence="4" id="KW-1185">Reference proteome</keyword>
<dbReference type="InterPro" id="IPR012337">
    <property type="entry name" value="RNaseH-like_sf"/>
</dbReference>
<evidence type="ECO:0000313" key="4">
    <source>
        <dbReference type="Proteomes" id="UP001341281"/>
    </source>
</evidence>
<feature type="region of interest" description="Disordered" evidence="1">
    <location>
        <begin position="1"/>
        <end position="29"/>
    </location>
</feature>
<organism evidence="3 4">
    <name type="scientific">Paspalum notatum var. saurae</name>
    <dbReference type="NCBI Taxonomy" id="547442"/>
    <lineage>
        <taxon>Eukaryota</taxon>
        <taxon>Viridiplantae</taxon>
        <taxon>Streptophyta</taxon>
        <taxon>Embryophyta</taxon>
        <taxon>Tracheophyta</taxon>
        <taxon>Spermatophyta</taxon>
        <taxon>Magnoliopsida</taxon>
        <taxon>Liliopsida</taxon>
        <taxon>Poales</taxon>
        <taxon>Poaceae</taxon>
        <taxon>PACMAD clade</taxon>
        <taxon>Panicoideae</taxon>
        <taxon>Andropogonodae</taxon>
        <taxon>Paspaleae</taxon>
        <taxon>Paspalinae</taxon>
        <taxon>Paspalum</taxon>
    </lineage>
</organism>
<feature type="non-terminal residue" evidence="3">
    <location>
        <position position="1"/>
    </location>
</feature>
<dbReference type="PANTHER" id="PTHR32166:SF81">
    <property type="entry name" value="OS06G0658400 PROTEIN"/>
    <property type="match status" value="1"/>
</dbReference>
<protein>
    <recommendedName>
        <fullName evidence="2">DUF659 domain-containing protein</fullName>
    </recommendedName>
</protein>
<evidence type="ECO:0000259" key="2">
    <source>
        <dbReference type="Pfam" id="PF04937"/>
    </source>
</evidence>
<sequence length="682" mass="77597">MASAGGSSHVNVGSAPGDPIGENDPTDPRYPLWRHVKIIQSNGPDGGNTKSECLFCEKIINGSYTRVRAHLLKIPRQCVHLCRKVTVPILEQLHREVAEAEALVSGRQPNNIPLPTQTGSAGTTRNKGKRRKQTGIEESFHTENRQQADALIARMFYSGGVPFNLSRNPNYIAAFKFLANTDLGGYVPPGYNKLRTTLLQHEKINVEKLLQPFKSTWSTKGTDAQRRPLINFIAKTEGGPMFLRAINSEGEVKRKEYIAEKLIAVIEEVGAKNVVQVVTDNAANCKGAGMIVEQKYNHIFWTPCVVHTLNLALKNICAAKNNDGENDDLMWIKETVDDAFMIKNFIMNHSMRLSMFNEYSDLKFLAIADTRFASQIVMLKRFLRLKDALLLMVVSDKWTAYRDDDQVKARFVKGKDTVKYIVDFTEPIYSMLRAADTDKPSLHLIYEMWDTMIEAVKACIYQHERKPHDEESTFYDLVYAILYDRWLKSNTPLQRLAHSLNPRYYTKKWLSLVPNRVRPHEDTEVSDMRNKCFRKAFPNPEDLRKIKQQFADFSLFGGSFAVNQLRIEIFLNQSNGGAFMYLANHHLPLHAKGIGVIHSMRRNKLTPSRAEDLVFVHNNLRLLSRKSEEYQKGSSQMWDVGGDNHETFDGAGVLELADLSLDDPEFEVMLFQGDERGSFDVE</sequence>
<proteinExistence type="predicted"/>
<accession>A0AAQ3X3X5</accession>
<feature type="compositionally biased region" description="Polar residues" evidence="1">
    <location>
        <begin position="107"/>
        <end position="125"/>
    </location>
</feature>
<gene>
    <name evidence="3" type="ORF">U9M48_031016</name>
</gene>
<reference evidence="3 4" key="1">
    <citation type="submission" date="2024-02" db="EMBL/GenBank/DDBJ databases">
        <title>High-quality chromosome-scale genome assembly of Pensacola bahiagrass (Paspalum notatum Flugge var. saurae).</title>
        <authorList>
            <person name="Vega J.M."/>
            <person name="Podio M."/>
            <person name="Orjuela J."/>
            <person name="Siena L.A."/>
            <person name="Pessino S.C."/>
            <person name="Combes M.C."/>
            <person name="Mariac C."/>
            <person name="Albertini E."/>
            <person name="Pupilli F."/>
            <person name="Ortiz J.P.A."/>
            <person name="Leblanc O."/>
        </authorList>
    </citation>
    <scope>NUCLEOTIDE SEQUENCE [LARGE SCALE GENOMIC DNA]</scope>
    <source>
        <strain evidence="3">R1</strain>
        <tissue evidence="3">Leaf</tissue>
    </source>
</reference>
<dbReference type="PANTHER" id="PTHR32166">
    <property type="entry name" value="OSJNBA0013A04.12 PROTEIN"/>
    <property type="match status" value="1"/>
</dbReference>
<feature type="compositionally biased region" description="Polar residues" evidence="1">
    <location>
        <begin position="1"/>
        <end position="11"/>
    </location>
</feature>